<comment type="caution">
    <text evidence="6">The sequence shown here is derived from an EMBL/GenBank/DDBJ whole genome shotgun (WGS) entry which is preliminary data.</text>
</comment>
<protein>
    <submittedName>
        <fullName evidence="6">LysR family transcriptional regulator</fullName>
    </submittedName>
</protein>
<dbReference type="GO" id="GO:0003700">
    <property type="term" value="F:DNA-binding transcription factor activity"/>
    <property type="evidence" value="ECO:0007669"/>
    <property type="project" value="InterPro"/>
</dbReference>
<dbReference type="Gene3D" id="3.40.190.10">
    <property type="entry name" value="Periplasmic binding protein-like II"/>
    <property type="match status" value="2"/>
</dbReference>
<dbReference type="EMBL" id="JABEQP010000010">
    <property type="protein sequence ID" value="MBB2198619.1"/>
    <property type="molecule type" value="Genomic_DNA"/>
</dbReference>
<dbReference type="PROSITE" id="PS50931">
    <property type="entry name" value="HTH_LYSR"/>
    <property type="match status" value="1"/>
</dbReference>
<evidence type="ECO:0000313" key="7">
    <source>
        <dbReference type="Proteomes" id="UP000530320"/>
    </source>
</evidence>
<dbReference type="PANTHER" id="PTHR30118:SF15">
    <property type="entry name" value="TRANSCRIPTIONAL REGULATORY PROTEIN"/>
    <property type="match status" value="1"/>
</dbReference>
<evidence type="ECO:0000256" key="4">
    <source>
        <dbReference type="ARBA" id="ARBA00023163"/>
    </source>
</evidence>
<dbReference type="InterPro" id="IPR036388">
    <property type="entry name" value="WH-like_DNA-bd_sf"/>
</dbReference>
<evidence type="ECO:0000256" key="2">
    <source>
        <dbReference type="ARBA" id="ARBA00023015"/>
    </source>
</evidence>
<evidence type="ECO:0000313" key="6">
    <source>
        <dbReference type="EMBL" id="MBB2198619.1"/>
    </source>
</evidence>
<dbReference type="GO" id="GO:0003677">
    <property type="term" value="F:DNA binding"/>
    <property type="evidence" value="ECO:0007669"/>
    <property type="project" value="UniProtKB-KW"/>
</dbReference>
<gene>
    <name evidence="6" type="ORF">HLH44_14345</name>
</gene>
<name>A0A7W4K1E8_9PROT</name>
<reference evidence="6 7" key="1">
    <citation type="submission" date="2020-04" db="EMBL/GenBank/DDBJ databases">
        <title>Description of novel Gluconacetobacter.</title>
        <authorList>
            <person name="Sombolestani A."/>
        </authorList>
    </citation>
    <scope>NUCLEOTIDE SEQUENCE [LARGE SCALE GENOMIC DNA]</scope>
    <source>
        <strain evidence="6 7">LMG 22058</strain>
    </source>
</reference>
<keyword evidence="2" id="KW-0805">Transcription regulation</keyword>
<sequence length="304" mass="34247">MSTDLNLLHVFDMLMIERHVGRAARRLNRSQPAVSQALARLRDCFGDPLFVRGAGVLVPTPRAQQIWADCHEPLRYLQEVFAPPPFEPSRARLRMTFGAAEDVEQLLLPGIVDVISSQVAEAHFEIQPTDWQSVNDDLLRGKFDMAFTISGDSPPEIQREILMKTGFSCMYDPSMMTPPSVILPWYLDIEHVIVAFSDNRPSFISDYFKMINRVRRCLVSTRSILSTADYVRGTRAVATLPSPIASLLARRHGLATFPLPFDAISIDYSMLWSRKRGHDPVMFWLAAQIRGWAKAQTGSDISAV</sequence>
<dbReference type="PANTHER" id="PTHR30118">
    <property type="entry name" value="HTH-TYPE TRANSCRIPTIONAL REGULATOR LEUO-RELATED"/>
    <property type="match status" value="1"/>
</dbReference>
<dbReference type="Pfam" id="PF03466">
    <property type="entry name" value="LysR_substrate"/>
    <property type="match status" value="1"/>
</dbReference>
<dbReference type="InterPro" id="IPR000847">
    <property type="entry name" value="LysR_HTH_N"/>
</dbReference>
<dbReference type="AlphaFoldDB" id="A0A7W4K1E8"/>
<dbReference type="SUPFAM" id="SSF53850">
    <property type="entry name" value="Periplasmic binding protein-like II"/>
    <property type="match status" value="1"/>
</dbReference>
<evidence type="ECO:0000256" key="1">
    <source>
        <dbReference type="ARBA" id="ARBA00009437"/>
    </source>
</evidence>
<evidence type="ECO:0000256" key="3">
    <source>
        <dbReference type="ARBA" id="ARBA00023125"/>
    </source>
</evidence>
<keyword evidence="4" id="KW-0804">Transcription</keyword>
<dbReference type="Proteomes" id="UP000530320">
    <property type="component" value="Unassembled WGS sequence"/>
</dbReference>
<dbReference type="PRINTS" id="PR00039">
    <property type="entry name" value="HTHLYSR"/>
</dbReference>
<feature type="domain" description="HTH lysR-type" evidence="5">
    <location>
        <begin position="3"/>
        <end position="60"/>
    </location>
</feature>
<dbReference type="InterPro" id="IPR050389">
    <property type="entry name" value="LysR-type_TF"/>
</dbReference>
<proteinExistence type="inferred from homology"/>
<dbReference type="Gene3D" id="1.10.10.10">
    <property type="entry name" value="Winged helix-like DNA-binding domain superfamily/Winged helix DNA-binding domain"/>
    <property type="match status" value="1"/>
</dbReference>
<dbReference type="SUPFAM" id="SSF46785">
    <property type="entry name" value="Winged helix' DNA-binding domain"/>
    <property type="match status" value="1"/>
</dbReference>
<dbReference type="InterPro" id="IPR037402">
    <property type="entry name" value="YidZ_PBP2"/>
</dbReference>
<dbReference type="InterPro" id="IPR005119">
    <property type="entry name" value="LysR_subst-bd"/>
</dbReference>
<keyword evidence="3" id="KW-0238">DNA-binding</keyword>
<organism evidence="6 7">
    <name type="scientific">Gluconacetobacter dulcium</name>
    <dbReference type="NCBI Taxonomy" id="2729096"/>
    <lineage>
        <taxon>Bacteria</taxon>
        <taxon>Pseudomonadati</taxon>
        <taxon>Pseudomonadota</taxon>
        <taxon>Alphaproteobacteria</taxon>
        <taxon>Acetobacterales</taxon>
        <taxon>Acetobacteraceae</taxon>
        <taxon>Gluconacetobacter</taxon>
    </lineage>
</organism>
<dbReference type="InterPro" id="IPR036390">
    <property type="entry name" value="WH_DNA-bd_sf"/>
</dbReference>
<comment type="similarity">
    <text evidence="1">Belongs to the LysR transcriptional regulatory family.</text>
</comment>
<dbReference type="CDD" id="cd08417">
    <property type="entry name" value="PBP2_Nitroaromatics_like"/>
    <property type="match status" value="1"/>
</dbReference>
<dbReference type="Pfam" id="PF00126">
    <property type="entry name" value="HTH_1"/>
    <property type="match status" value="1"/>
</dbReference>
<dbReference type="RefSeq" id="WP_183009747.1">
    <property type="nucleotide sequence ID" value="NZ_JABEQP010000010.1"/>
</dbReference>
<accession>A0A7W4K1E8</accession>
<evidence type="ECO:0000259" key="5">
    <source>
        <dbReference type="PROSITE" id="PS50931"/>
    </source>
</evidence>